<protein>
    <submittedName>
        <fullName evidence="1">Uncharacterized protein</fullName>
    </submittedName>
</protein>
<reference evidence="1 2" key="1">
    <citation type="journal article" date="2017" name="Mol. Biol. Evol.">
        <title>The 4-celled Tetrabaena socialis nuclear genome reveals the essential components for genetic control of cell number at the origin of multicellularity in the volvocine lineage.</title>
        <authorList>
            <person name="Featherston J."/>
            <person name="Arakaki Y."/>
            <person name="Hanschen E.R."/>
            <person name="Ferris P.J."/>
            <person name="Michod R.E."/>
            <person name="Olson B.J.S.C."/>
            <person name="Nozaki H."/>
            <person name="Durand P.M."/>
        </authorList>
    </citation>
    <scope>NUCLEOTIDE SEQUENCE [LARGE SCALE GENOMIC DNA]</scope>
    <source>
        <strain evidence="1 2">NIES-571</strain>
    </source>
</reference>
<evidence type="ECO:0000313" key="2">
    <source>
        <dbReference type="Proteomes" id="UP000236333"/>
    </source>
</evidence>
<keyword evidence="2" id="KW-1185">Reference proteome</keyword>
<dbReference type="Proteomes" id="UP000236333">
    <property type="component" value="Unassembled WGS sequence"/>
</dbReference>
<sequence length="166" mass="17531">MPVPKLIPPPPYLFPNVAAACARPNGWCDPSAAGANNNWVLRAADCDGDGVTDWVCTDRASHRWVIRSTAGCAYQNGADGSGNAPDSYCPALLACARPNYWCDPNAAGSNNNWILRAADCDGDGVTDWVCTDDARHHGVIRSTAGCATGAETGWRTAPDSYCPALF</sequence>
<dbReference type="PROSITE" id="PS51257">
    <property type="entry name" value="PROKAR_LIPOPROTEIN"/>
    <property type="match status" value="1"/>
</dbReference>
<dbReference type="EMBL" id="PGGS01000406">
    <property type="protein sequence ID" value="PNH04260.1"/>
    <property type="molecule type" value="Genomic_DNA"/>
</dbReference>
<accession>A0A2J7ZVH7</accession>
<dbReference type="AlphaFoldDB" id="A0A2J7ZVH7"/>
<dbReference type="OrthoDB" id="529994at2759"/>
<proteinExistence type="predicted"/>
<comment type="caution">
    <text evidence="1">The sequence shown here is derived from an EMBL/GenBank/DDBJ whole genome shotgun (WGS) entry which is preliminary data.</text>
</comment>
<gene>
    <name evidence="1" type="ORF">TSOC_009589</name>
</gene>
<dbReference type="SUPFAM" id="SSF69318">
    <property type="entry name" value="Integrin alpha N-terminal domain"/>
    <property type="match status" value="1"/>
</dbReference>
<feature type="non-terminal residue" evidence="1">
    <location>
        <position position="166"/>
    </location>
</feature>
<organism evidence="1 2">
    <name type="scientific">Tetrabaena socialis</name>
    <dbReference type="NCBI Taxonomy" id="47790"/>
    <lineage>
        <taxon>Eukaryota</taxon>
        <taxon>Viridiplantae</taxon>
        <taxon>Chlorophyta</taxon>
        <taxon>core chlorophytes</taxon>
        <taxon>Chlorophyceae</taxon>
        <taxon>CS clade</taxon>
        <taxon>Chlamydomonadales</taxon>
        <taxon>Tetrabaenaceae</taxon>
        <taxon>Tetrabaena</taxon>
    </lineage>
</organism>
<dbReference type="InterPro" id="IPR028994">
    <property type="entry name" value="Integrin_alpha_N"/>
</dbReference>
<name>A0A2J7ZVH7_9CHLO</name>
<evidence type="ECO:0000313" key="1">
    <source>
        <dbReference type="EMBL" id="PNH04260.1"/>
    </source>
</evidence>